<dbReference type="RefSeq" id="XP_046121483.1">
    <property type="nucleotide sequence ID" value="XM_046264663.1"/>
</dbReference>
<name>A0A9P7ZSL6_9HYPO</name>
<dbReference type="Pfam" id="PF10521">
    <property type="entry name" value="Tti2"/>
    <property type="match status" value="1"/>
</dbReference>
<comment type="caution">
    <text evidence="3">The sequence shown here is derived from an EMBL/GenBank/DDBJ whole genome shotgun (WGS) entry which is preliminary data.</text>
</comment>
<protein>
    <submittedName>
        <fullName evidence="3">Uncharacterized protein</fullName>
    </submittedName>
</protein>
<dbReference type="GeneID" id="70295566"/>
<dbReference type="PANTHER" id="PTHR32226:SF2">
    <property type="entry name" value="TELO2-INTERACTING PROTEIN 2"/>
    <property type="match status" value="1"/>
</dbReference>
<dbReference type="EMBL" id="MU251245">
    <property type="protein sequence ID" value="KAG9257559.1"/>
    <property type="molecule type" value="Genomic_DNA"/>
</dbReference>
<feature type="region of interest" description="Disordered" evidence="2">
    <location>
        <begin position="1"/>
        <end position="25"/>
    </location>
</feature>
<proteinExistence type="inferred from homology"/>
<organism evidence="3 4">
    <name type="scientific">Emericellopsis atlantica</name>
    <dbReference type="NCBI Taxonomy" id="2614577"/>
    <lineage>
        <taxon>Eukaryota</taxon>
        <taxon>Fungi</taxon>
        <taxon>Dikarya</taxon>
        <taxon>Ascomycota</taxon>
        <taxon>Pezizomycotina</taxon>
        <taxon>Sordariomycetes</taxon>
        <taxon>Hypocreomycetidae</taxon>
        <taxon>Hypocreales</taxon>
        <taxon>Bionectriaceae</taxon>
        <taxon>Emericellopsis</taxon>
    </lineage>
</organism>
<dbReference type="SUPFAM" id="SSF48371">
    <property type="entry name" value="ARM repeat"/>
    <property type="match status" value="1"/>
</dbReference>
<dbReference type="OrthoDB" id="6417021at2759"/>
<dbReference type="InterPro" id="IPR016024">
    <property type="entry name" value="ARM-type_fold"/>
</dbReference>
<accession>A0A9P7ZSL6</accession>
<dbReference type="Gene3D" id="1.25.10.10">
    <property type="entry name" value="Leucine-rich Repeat Variant"/>
    <property type="match status" value="1"/>
</dbReference>
<evidence type="ECO:0000313" key="3">
    <source>
        <dbReference type="EMBL" id="KAG9257559.1"/>
    </source>
</evidence>
<dbReference type="GO" id="GO:0005634">
    <property type="term" value="C:nucleus"/>
    <property type="evidence" value="ECO:0007669"/>
    <property type="project" value="TreeGrafter"/>
</dbReference>
<dbReference type="GO" id="GO:0005829">
    <property type="term" value="C:cytosol"/>
    <property type="evidence" value="ECO:0007669"/>
    <property type="project" value="TreeGrafter"/>
</dbReference>
<evidence type="ECO:0000313" key="4">
    <source>
        <dbReference type="Proteomes" id="UP000887229"/>
    </source>
</evidence>
<reference evidence="3" key="1">
    <citation type="journal article" date="2021" name="IMA Fungus">
        <title>Genomic characterization of three marine fungi, including Emericellopsis atlantica sp. nov. with signatures of a generalist lifestyle and marine biomass degradation.</title>
        <authorList>
            <person name="Hagestad O.C."/>
            <person name="Hou L."/>
            <person name="Andersen J.H."/>
            <person name="Hansen E.H."/>
            <person name="Altermark B."/>
            <person name="Li C."/>
            <person name="Kuhnert E."/>
            <person name="Cox R.J."/>
            <person name="Crous P.W."/>
            <person name="Spatafora J.W."/>
            <person name="Lail K."/>
            <person name="Amirebrahimi M."/>
            <person name="Lipzen A."/>
            <person name="Pangilinan J."/>
            <person name="Andreopoulos W."/>
            <person name="Hayes R.D."/>
            <person name="Ng V."/>
            <person name="Grigoriev I.V."/>
            <person name="Jackson S.A."/>
            <person name="Sutton T.D.S."/>
            <person name="Dobson A.D.W."/>
            <person name="Rama T."/>
        </authorList>
    </citation>
    <scope>NUCLEOTIDE SEQUENCE</scope>
    <source>
        <strain evidence="3">TS7</strain>
    </source>
</reference>
<dbReference type="InterPro" id="IPR018870">
    <property type="entry name" value="Tti2"/>
</dbReference>
<keyword evidence="4" id="KW-1185">Reference proteome</keyword>
<evidence type="ECO:0000256" key="1">
    <source>
        <dbReference type="ARBA" id="ARBA00034736"/>
    </source>
</evidence>
<dbReference type="AlphaFoldDB" id="A0A9P7ZSL6"/>
<dbReference type="PANTHER" id="PTHR32226">
    <property type="entry name" value="TELO2-INTERACTING PROTEIN 2"/>
    <property type="match status" value="1"/>
</dbReference>
<dbReference type="Proteomes" id="UP000887229">
    <property type="component" value="Unassembled WGS sequence"/>
</dbReference>
<dbReference type="InterPro" id="IPR011989">
    <property type="entry name" value="ARM-like"/>
</dbReference>
<sequence length="379" mass="41439">MNDTAHLSESNLARQGELSTAQQPTTLHETATTLEDSAKNSESVRDALLTCLGTLSHTPATAADDDARAATLGRLKKSVTTGLGGTAIAEDVEGQALTAEAALACLVELQTKWQVEMDDESLRQVLAYTDAGDGWTTEEAAAMAGQLVDAALPEHKVPSFIVESILQQHLRPLFSQSTTKVTASGRPVLFEQGEPRAYRGLETPSWKRGGLQIMSLFRWAVQHADDIVIRDHWPLFTPVLLTLIEDEDTAVRVHGLGTLGAFVDKCPLRILATTGIAKVFEESMFPSLLFLPTLTPEDQSVEIIKAAYKVLLILAKKDPDTKSSARRHLLDKMLRNGVFAAHDHASQYMRIVETLMTTLISVVDALEIFAVKHLQRPKQ</sequence>
<dbReference type="GO" id="GO:0110078">
    <property type="term" value="C:TTT Hsp90 cochaperone complex"/>
    <property type="evidence" value="ECO:0007669"/>
    <property type="project" value="InterPro"/>
</dbReference>
<comment type="similarity">
    <text evidence="1">Belongs to the TTI2 family.</text>
</comment>
<evidence type="ECO:0000256" key="2">
    <source>
        <dbReference type="SAM" id="MobiDB-lite"/>
    </source>
</evidence>
<gene>
    <name evidence="3" type="ORF">F5Z01DRAFT_671154</name>
</gene>